<comment type="caution">
    <text evidence="2">The sequence shown here is derived from an EMBL/GenBank/DDBJ whole genome shotgun (WGS) entry which is preliminary data.</text>
</comment>
<organism evidence="2 3">
    <name type="scientific">Aquaticitalea lipolytica</name>
    <dbReference type="NCBI Taxonomy" id="1247562"/>
    <lineage>
        <taxon>Bacteria</taxon>
        <taxon>Pseudomonadati</taxon>
        <taxon>Bacteroidota</taxon>
        <taxon>Flavobacteriia</taxon>
        <taxon>Flavobacteriales</taxon>
        <taxon>Flavobacteriaceae</taxon>
        <taxon>Aquaticitalea</taxon>
    </lineage>
</organism>
<gene>
    <name evidence="2" type="ORF">GCM10011531_08000</name>
</gene>
<evidence type="ECO:0000313" key="2">
    <source>
        <dbReference type="EMBL" id="GFZ80363.1"/>
    </source>
</evidence>
<sequence>MENIKDAQNEMSKNYANGSTGIIISGIVWLISALIIVFATPKSGVWSLLIGGALIFPLSLLVNKLIGLSDSHSKDNPLGKLAMEGTFLMLMCIPIALLLSFQNIEWFFQAMIMIIGGRYLTFQTLYGNKLYWLLGSLLGISAFILFSLKADAFSSVLSGAIIEIVFGSYMFFNFKKTQTK</sequence>
<evidence type="ECO:0000313" key="3">
    <source>
        <dbReference type="Proteomes" id="UP000598120"/>
    </source>
</evidence>
<dbReference type="EMBL" id="BMIC01000001">
    <property type="protein sequence ID" value="GFZ80363.1"/>
    <property type="molecule type" value="Genomic_DNA"/>
</dbReference>
<name>A0A8J2TNC6_9FLAO</name>
<evidence type="ECO:0000256" key="1">
    <source>
        <dbReference type="SAM" id="Phobius"/>
    </source>
</evidence>
<keyword evidence="1" id="KW-1133">Transmembrane helix</keyword>
<dbReference type="Proteomes" id="UP000598120">
    <property type="component" value="Unassembled WGS sequence"/>
</dbReference>
<keyword evidence="3" id="KW-1185">Reference proteome</keyword>
<dbReference type="Pfam" id="PF22765">
    <property type="entry name" value="DUF7010"/>
    <property type="match status" value="1"/>
</dbReference>
<feature type="transmembrane region" description="Helical" evidence="1">
    <location>
        <begin position="78"/>
        <end position="100"/>
    </location>
</feature>
<dbReference type="InterPro" id="IPR053824">
    <property type="entry name" value="DUF7010"/>
</dbReference>
<keyword evidence="1" id="KW-0472">Membrane</keyword>
<keyword evidence="1" id="KW-0812">Transmembrane</keyword>
<proteinExistence type="predicted"/>
<accession>A0A8J2TNC6</accession>
<dbReference type="RefSeq" id="WP_188605044.1">
    <property type="nucleotide sequence ID" value="NZ_BMIC01000001.1"/>
</dbReference>
<feature type="transmembrane region" description="Helical" evidence="1">
    <location>
        <begin position="129"/>
        <end position="146"/>
    </location>
</feature>
<reference evidence="2 3" key="1">
    <citation type="journal article" date="2014" name="Int. J. Syst. Evol. Microbiol.">
        <title>Complete genome sequence of Corynebacterium casei LMG S-19264T (=DSM 44701T), isolated from a smear-ripened cheese.</title>
        <authorList>
            <consortium name="US DOE Joint Genome Institute (JGI-PGF)"/>
            <person name="Walter F."/>
            <person name="Albersmeier A."/>
            <person name="Kalinowski J."/>
            <person name="Ruckert C."/>
        </authorList>
    </citation>
    <scope>NUCLEOTIDE SEQUENCE [LARGE SCALE GENOMIC DNA]</scope>
    <source>
        <strain evidence="2 3">CGMCC 1.15295</strain>
    </source>
</reference>
<protein>
    <submittedName>
        <fullName evidence="2">Uncharacterized protein</fullName>
    </submittedName>
</protein>
<feature type="transmembrane region" description="Helical" evidence="1">
    <location>
        <begin position="45"/>
        <end position="66"/>
    </location>
</feature>
<dbReference type="AlphaFoldDB" id="A0A8J2TNC6"/>
<feature type="transmembrane region" description="Helical" evidence="1">
    <location>
        <begin position="21"/>
        <end position="39"/>
    </location>
</feature>
<feature type="transmembrane region" description="Helical" evidence="1">
    <location>
        <begin position="152"/>
        <end position="172"/>
    </location>
</feature>